<comment type="subcellular location">
    <subcellularLocation>
        <location evidence="1">Membrane</location>
        <topology evidence="1">Multi-pass membrane protein</topology>
    </subcellularLocation>
</comment>
<accession>V4R9E9</accession>
<proteinExistence type="inferred from homology"/>
<protein>
    <submittedName>
        <fullName evidence="7">Putative transport protein</fullName>
    </submittedName>
</protein>
<feature type="transmembrane region" description="Helical" evidence="6">
    <location>
        <begin position="12"/>
        <end position="30"/>
    </location>
</feature>
<dbReference type="RefSeq" id="WP_023434072.1">
    <property type="nucleotide sequence ID" value="NZ_AWXZ01000040.1"/>
</dbReference>
<evidence type="ECO:0000256" key="4">
    <source>
        <dbReference type="ARBA" id="ARBA00022989"/>
    </source>
</evidence>
<evidence type="ECO:0000256" key="6">
    <source>
        <dbReference type="SAM" id="Phobius"/>
    </source>
</evidence>
<evidence type="ECO:0000313" key="7">
    <source>
        <dbReference type="EMBL" id="ESR22826.1"/>
    </source>
</evidence>
<name>V4R9E9_9HYPH</name>
<feature type="transmembrane region" description="Helical" evidence="6">
    <location>
        <begin position="200"/>
        <end position="218"/>
    </location>
</feature>
<dbReference type="STRING" id="631454.N177_3963"/>
<keyword evidence="3 6" id="KW-0812">Transmembrane</keyword>
<dbReference type="eggNOG" id="COG0628">
    <property type="taxonomic scope" value="Bacteria"/>
</dbReference>
<dbReference type="PANTHER" id="PTHR21716">
    <property type="entry name" value="TRANSMEMBRANE PROTEIN"/>
    <property type="match status" value="1"/>
</dbReference>
<evidence type="ECO:0000256" key="2">
    <source>
        <dbReference type="ARBA" id="ARBA00009773"/>
    </source>
</evidence>
<dbReference type="AlphaFoldDB" id="V4R9E9"/>
<dbReference type="InterPro" id="IPR002549">
    <property type="entry name" value="AI-2E-like"/>
</dbReference>
<dbReference type="OrthoDB" id="9799225at2"/>
<dbReference type="Proteomes" id="UP000017819">
    <property type="component" value="Unassembled WGS sequence"/>
</dbReference>
<keyword evidence="8" id="KW-1185">Reference proteome</keyword>
<gene>
    <name evidence="7" type="ORF">N177_3963</name>
</gene>
<evidence type="ECO:0000256" key="1">
    <source>
        <dbReference type="ARBA" id="ARBA00004141"/>
    </source>
</evidence>
<feature type="transmembrane region" description="Helical" evidence="6">
    <location>
        <begin position="142"/>
        <end position="164"/>
    </location>
</feature>
<feature type="transmembrane region" description="Helical" evidence="6">
    <location>
        <begin position="68"/>
        <end position="90"/>
    </location>
</feature>
<comment type="caution">
    <text evidence="7">The sequence shown here is derived from an EMBL/GenBank/DDBJ whole genome shotgun (WGS) entry which is preliminary data.</text>
</comment>
<keyword evidence="5 6" id="KW-0472">Membrane</keyword>
<organism evidence="7 8">
    <name type="scientific">Lutibaculum baratangense AMV1</name>
    <dbReference type="NCBI Taxonomy" id="631454"/>
    <lineage>
        <taxon>Bacteria</taxon>
        <taxon>Pseudomonadati</taxon>
        <taxon>Pseudomonadota</taxon>
        <taxon>Alphaproteobacteria</taxon>
        <taxon>Hyphomicrobiales</taxon>
        <taxon>Tepidamorphaceae</taxon>
        <taxon>Lutibaculum</taxon>
    </lineage>
</organism>
<dbReference type="PANTHER" id="PTHR21716:SF64">
    <property type="entry name" value="AI-2 TRANSPORT PROTEIN TQSA"/>
    <property type="match status" value="1"/>
</dbReference>
<feature type="transmembrane region" description="Helical" evidence="6">
    <location>
        <begin position="304"/>
        <end position="330"/>
    </location>
</feature>
<sequence>MNPPSRQVAGPPAWYINVILAAIVIAGLWWARAFLVPIVVALMLFVLLNSMINRIAGFRVAGRAMPRGVAAAIGIAIIAFVLFVFTTILSQQVNAVVEAMPRYLQRMDDLVRDLGSFAGEDLSADFAAAFREINLAERLPRILGSAGAMLTGISLVVLYLAFMFTERPVFWSKLGRVLDAGPEHQAHHVIRAINESIERYFWVKLVVSSMTGLAAYAVMKPLGLDFAETWALLAFILNFIPNIGSVIATIAPTLVALVQFDTLGPFLIVGLGVTAIELFIGNVVEPALMGRSLNLSPLVIILSLTFWGALWGVVGMFLSVPIMVTVLIVASQVPAWRWVAVVLSNDGDIPSIKAPGSSVTQA</sequence>
<keyword evidence="4 6" id="KW-1133">Transmembrane helix</keyword>
<evidence type="ECO:0000256" key="5">
    <source>
        <dbReference type="ARBA" id="ARBA00023136"/>
    </source>
</evidence>
<dbReference type="Pfam" id="PF01594">
    <property type="entry name" value="AI-2E_transport"/>
    <property type="match status" value="1"/>
</dbReference>
<evidence type="ECO:0000313" key="8">
    <source>
        <dbReference type="Proteomes" id="UP000017819"/>
    </source>
</evidence>
<evidence type="ECO:0000256" key="3">
    <source>
        <dbReference type="ARBA" id="ARBA00022692"/>
    </source>
</evidence>
<dbReference type="GO" id="GO:0016020">
    <property type="term" value="C:membrane"/>
    <property type="evidence" value="ECO:0007669"/>
    <property type="project" value="UniProtKB-SubCell"/>
</dbReference>
<reference evidence="7 8" key="1">
    <citation type="journal article" date="2014" name="Genome Announc.">
        <title>Draft Genome Sequence of Lutibaculum baratangense Strain AMV1T, Isolated from a Mud Volcano in Andamans, India.</title>
        <authorList>
            <person name="Singh A."/>
            <person name="Sreenivas A."/>
            <person name="Sathyanarayana Reddy G."/>
            <person name="Pinnaka A.K."/>
            <person name="Shivaji S."/>
        </authorList>
    </citation>
    <scope>NUCLEOTIDE SEQUENCE [LARGE SCALE GENOMIC DNA]</scope>
    <source>
        <strain evidence="7 8">AMV1</strain>
    </source>
</reference>
<feature type="transmembrane region" description="Helical" evidence="6">
    <location>
        <begin position="263"/>
        <end position="284"/>
    </location>
</feature>
<dbReference type="GO" id="GO:0055085">
    <property type="term" value="P:transmembrane transport"/>
    <property type="evidence" value="ECO:0007669"/>
    <property type="project" value="TreeGrafter"/>
</dbReference>
<feature type="transmembrane region" description="Helical" evidence="6">
    <location>
        <begin position="230"/>
        <end position="251"/>
    </location>
</feature>
<feature type="transmembrane region" description="Helical" evidence="6">
    <location>
        <begin position="36"/>
        <end position="56"/>
    </location>
</feature>
<dbReference type="EMBL" id="AWXZ01000040">
    <property type="protein sequence ID" value="ESR22826.1"/>
    <property type="molecule type" value="Genomic_DNA"/>
</dbReference>
<comment type="similarity">
    <text evidence="2">Belongs to the autoinducer-2 exporter (AI-2E) (TC 2.A.86) family.</text>
</comment>